<comment type="caution">
    <text evidence="2">The sequence shown here is derived from an EMBL/GenBank/DDBJ whole genome shotgun (WGS) entry which is preliminary data.</text>
</comment>
<dbReference type="PROSITE" id="PS52002">
    <property type="entry name" value="SM"/>
    <property type="match status" value="1"/>
</dbReference>
<proteinExistence type="predicted"/>
<keyword evidence="3" id="KW-1185">Reference proteome</keyword>
<name>A0A1B7TBU8_9ASCO</name>
<dbReference type="SUPFAM" id="SSF50182">
    <property type="entry name" value="Sm-like ribonucleoproteins"/>
    <property type="match status" value="1"/>
</dbReference>
<dbReference type="InterPro" id="IPR010920">
    <property type="entry name" value="LSM_dom_sf"/>
</dbReference>
<gene>
    <name evidence="2" type="ORF">HANVADRAFT_53282</name>
</gene>
<feature type="domain" description="Sm" evidence="1">
    <location>
        <begin position="18"/>
        <end position="96"/>
    </location>
</feature>
<protein>
    <submittedName>
        <fullName evidence="2">Sm-like ribonucleo protein</fullName>
    </submittedName>
</protein>
<organism evidence="2 3">
    <name type="scientific">Hanseniaspora valbyensis NRRL Y-1626</name>
    <dbReference type="NCBI Taxonomy" id="766949"/>
    <lineage>
        <taxon>Eukaryota</taxon>
        <taxon>Fungi</taxon>
        <taxon>Dikarya</taxon>
        <taxon>Ascomycota</taxon>
        <taxon>Saccharomycotina</taxon>
        <taxon>Saccharomycetes</taxon>
        <taxon>Saccharomycodales</taxon>
        <taxon>Saccharomycodaceae</taxon>
        <taxon>Hanseniaspora</taxon>
    </lineage>
</organism>
<evidence type="ECO:0000313" key="2">
    <source>
        <dbReference type="EMBL" id="OBA26214.1"/>
    </source>
</evidence>
<dbReference type="Pfam" id="PF01423">
    <property type="entry name" value="LSM"/>
    <property type="match status" value="1"/>
</dbReference>
<evidence type="ECO:0000313" key="3">
    <source>
        <dbReference type="Proteomes" id="UP000092321"/>
    </source>
</evidence>
<dbReference type="Gene3D" id="2.30.30.100">
    <property type="match status" value="1"/>
</dbReference>
<dbReference type="InterPro" id="IPR040002">
    <property type="entry name" value="Sm-like_LSM3"/>
</dbReference>
<dbReference type="AlphaFoldDB" id="A0A1B7TBU8"/>
<dbReference type="Proteomes" id="UP000092321">
    <property type="component" value="Unassembled WGS sequence"/>
</dbReference>
<sequence>MSSLASSSTSKNNINDLVPLDLLRLNLDTKVIVKLRDCRELRGVLQAFDSHSNLVLSDCTETVYKLNDVTDELEILEKNESEMIFVRGDNVLLLTT</sequence>
<dbReference type="PANTHER" id="PTHR13110">
    <property type="entry name" value="U6 SNRNA-ASSOCIATED SM-LIKE PROTEIN LSM3"/>
    <property type="match status" value="1"/>
</dbReference>
<dbReference type="InterPro" id="IPR047575">
    <property type="entry name" value="Sm"/>
</dbReference>
<evidence type="ECO:0000259" key="1">
    <source>
        <dbReference type="PROSITE" id="PS52002"/>
    </source>
</evidence>
<dbReference type="OrthoDB" id="29543at2759"/>
<reference evidence="3" key="1">
    <citation type="journal article" date="2016" name="Proc. Natl. Acad. Sci. U.S.A.">
        <title>Comparative genomics of biotechnologically important yeasts.</title>
        <authorList>
            <person name="Riley R."/>
            <person name="Haridas S."/>
            <person name="Wolfe K.H."/>
            <person name="Lopes M.R."/>
            <person name="Hittinger C.T."/>
            <person name="Goeker M."/>
            <person name="Salamov A.A."/>
            <person name="Wisecaver J.H."/>
            <person name="Long T.M."/>
            <person name="Calvey C.H."/>
            <person name="Aerts A.L."/>
            <person name="Barry K.W."/>
            <person name="Choi C."/>
            <person name="Clum A."/>
            <person name="Coughlan A.Y."/>
            <person name="Deshpande S."/>
            <person name="Douglass A.P."/>
            <person name="Hanson S.J."/>
            <person name="Klenk H.-P."/>
            <person name="LaButti K.M."/>
            <person name="Lapidus A."/>
            <person name="Lindquist E.A."/>
            <person name="Lipzen A.M."/>
            <person name="Meier-Kolthoff J.P."/>
            <person name="Ohm R.A."/>
            <person name="Otillar R.P."/>
            <person name="Pangilinan J.L."/>
            <person name="Peng Y."/>
            <person name="Rokas A."/>
            <person name="Rosa C.A."/>
            <person name="Scheuner C."/>
            <person name="Sibirny A.A."/>
            <person name="Slot J.C."/>
            <person name="Stielow J.B."/>
            <person name="Sun H."/>
            <person name="Kurtzman C.P."/>
            <person name="Blackwell M."/>
            <person name="Grigoriev I.V."/>
            <person name="Jeffries T.W."/>
        </authorList>
    </citation>
    <scope>NUCLEOTIDE SEQUENCE [LARGE SCALE GENOMIC DNA]</scope>
    <source>
        <strain evidence="3">NRRL Y-1626</strain>
    </source>
</reference>
<dbReference type="GO" id="GO:0003723">
    <property type="term" value="F:RNA binding"/>
    <property type="evidence" value="ECO:0007669"/>
    <property type="project" value="InterPro"/>
</dbReference>
<dbReference type="EMBL" id="LXPE01000021">
    <property type="protein sequence ID" value="OBA26214.1"/>
    <property type="molecule type" value="Genomic_DNA"/>
</dbReference>
<dbReference type="GO" id="GO:0032991">
    <property type="term" value="C:protein-containing complex"/>
    <property type="evidence" value="ECO:0007669"/>
    <property type="project" value="UniProtKB-ARBA"/>
</dbReference>
<dbReference type="SMART" id="SM00651">
    <property type="entry name" value="Sm"/>
    <property type="match status" value="1"/>
</dbReference>
<accession>A0A1B7TBU8</accession>
<dbReference type="InterPro" id="IPR001163">
    <property type="entry name" value="Sm_dom_euk/arc"/>
</dbReference>